<comment type="subcellular location">
    <subcellularLocation>
        <location evidence="2">Cell inner membrane</location>
        <topology evidence="2">Multi-pass membrane protein</topology>
    </subcellularLocation>
</comment>
<dbReference type="Gene3D" id="1.10.287.130">
    <property type="match status" value="1"/>
</dbReference>
<evidence type="ECO:0000256" key="2">
    <source>
        <dbReference type="ARBA" id="ARBA00004429"/>
    </source>
</evidence>
<keyword evidence="6" id="KW-0418">Kinase</keyword>
<dbReference type="InterPro" id="IPR004358">
    <property type="entry name" value="Sig_transdc_His_kin-like_C"/>
</dbReference>
<dbReference type="PRINTS" id="PR00344">
    <property type="entry name" value="BCTRLSENSOR"/>
</dbReference>
<dbReference type="GO" id="GO:0009927">
    <property type="term" value="F:histidine phosphotransfer kinase activity"/>
    <property type="evidence" value="ECO:0007669"/>
    <property type="project" value="TreeGrafter"/>
</dbReference>
<dbReference type="PROSITE" id="PS50109">
    <property type="entry name" value="HIS_KIN"/>
    <property type="match status" value="1"/>
</dbReference>
<sequence>MPCICRCCSKFSLTGCAALRCRAEPVYLPMKRPTLHILLIDDNADDCADLRQMLLQSGRRRFQFSQAALGADGVRMVLAPEHGAVDCVLLDYALPDMNALEVLAALCQGSDLPCCPVVVVTGASVDEGQQLLGAGAQDYIGKRWASTDSLTRAIENAIDRFSLLLERKRIESALVIAKAEADAANLAKTEFLLRMSHELRSPLNVILGFTQLIETGQPPPTPGQQKSVKQILQAGWYLLGLINEILELSAIDSASMVLLSQEVSLGEVLADCNAMIQPLALARGIDLHFPVFSQPCMVQADPVRIKQVLLNLLTNAIKYNRSGGRIDVRCTAEDGALVRVSVEDTGLGLSEAQLAQLFQPFNRLGQEAGTITGTGVGLVISKRLVEMMGGHMGVQSTVGVGSCFWFALEAVALPA</sequence>
<comment type="caution">
    <text evidence="10">The sequence shown here is derived from an EMBL/GenBank/DDBJ whole genome shotgun (WGS) entry which is preliminary data.</text>
</comment>
<feature type="domain" description="Response regulatory" evidence="9">
    <location>
        <begin position="36"/>
        <end position="157"/>
    </location>
</feature>
<dbReference type="FunFam" id="3.30.565.10:FF:000006">
    <property type="entry name" value="Sensor histidine kinase WalK"/>
    <property type="match status" value="1"/>
</dbReference>
<dbReference type="PANTHER" id="PTHR43047">
    <property type="entry name" value="TWO-COMPONENT HISTIDINE PROTEIN KINASE"/>
    <property type="match status" value="1"/>
</dbReference>
<dbReference type="InterPro" id="IPR036890">
    <property type="entry name" value="HATPase_C_sf"/>
</dbReference>
<name>A0A3E1RH35_9BURK</name>
<keyword evidence="11" id="KW-1185">Reference proteome</keyword>
<dbReference type="PROSITE" id="PS50110">
    <property type="entry name" value="RESPONSE_REGULATORY"/>
    <property type="match status" value="1"/>
</dbReference>
<evidence type="ECO:0000256" key="4">
    <source>
        <dbReference type="ARBA" id="ARBA00022553"/>
    </source>
</evidence>
<dbReference type="InterPro" id="IPR001789">
    <property type="entry name" value="Sig_transdc_resp-reg_receiver"/>
</dbReference>
<dbReference type="SMART" id="SM00387">
    <property type="entry name" value="HATPase_c"/>
    <property type="match status" value="1"/>
</dbReference>
<dbReference type="SUPFAM" id="SSF55874">
    <property type="entry name" value="ATPase domain of HSP90 chaperone/DNA topoisomerase II/histidine kinase"/>
    <property type="match status" value="1"/>
</dbReference>
<accession>A0A3E1RH35</accession>
<protein>
    <recommendedName>
        <fullName evidence="3">histidine kinase</fullName>
        <ecNumber evidence="3">2.7.13.3</ecNumber>
    </recommendedName>
</protein>
<dbReference type="PANTHER" id="PTHR43047:SF72">
    <property type="entry name" value="OSMOSENSING HISTIDINE PROTEIN KINASE SLN1"/>
    <property type="match status" value="1"/>
</dbReference>
<dbReference type="Proteomes" id="UP000260665">
    <property type="component" value="Unassembled WGS sequence"/>
</dbReference>
<dbReference type="Pfam" id="PF00512">
    <property type="entry name" value="HisKA"/>
    <property type="match status" value="1"/>
</dbReference>
<evidence type="ECO:0000256" key="7">
    <source>
        <dbReference type="PROSITE-ProRule" id="PRU00169"/>
    </source>
</evidence>
<dbReference type="AlphaFoldDB" id="A0A3E1RH35"/>
<dbReference type="SMART" id="SM00388">
    <property type="entry name" value="HisKA"/>
    <property type="match status" value="1"/>
</dbReference>
<dbReference type="CDD" id="cd16922">
    <property type="entry name" value="HATPase_EvgS-ArcB-TorS-like"/>
    <property type="match status" value="1"/>
</dbReference>
<proteinExistence type="predicted"/>
<evidence type="ECO:0000256" key="6">
    <source>
        <dbReference type="ARBA" id="ARBA00022777"/>
    </source>
</evidence>
<keyword evidence="4 7" id="KW-0597">Phosphoprotein</keyword>
<evidence type="ECO:0000256" key="3">
    <source>
        <dbReference type="ARBA" id="ARBA00012438"/>
    </source>
</evidence>
<dbReference type="GO" id="GO:0005886">
    <property type="term" value="C:plasma membrane"/>
    <property type="evidence" value="ECO:0007669"/>
    <property type="project" value="UniProtKB-SubCell"/>
</dbReference>
<dbReference type="Gene3D" id="3.30.565.10">
    <property type="entry name" value="Histidine kinase-like ATPase, C-terminal domain"/>
    <property type="match status" value="1"/>
</dbReference>
<dbReference type="InterPro" id="IPR003594">
    <property type="entry name" value="HATPase_dom"/>
</dbReference>
<dbReference type="InterPro" id="IPR011006">
    <property type="entry name" value="CheY-like_superfamily"/>
</dbReference>
<keyword evidence="5" id="KW-0808">Transferase</keyword>
<dbReference type="SUPFAM" id="SSF52172">
    <property type="entry name" value="CheY-like"/>
    <property type="match status" value="1"/>
</dbReference>
<evidence type="ECO:0000313" key="10">
    <source>
        <dbReference type="EMBL" id="RFO98553.1"/>
    </source>
</evidence>
<dbReference type="GO" id="GO:0000155">
    <property type="term" value="F:phosphorelay sensor kinase activity"/>
    <property type="evidence" value="ECO:0007669"/>
    <property type="project" value="InterPro"/>
</dbReference>
<dbReference type="EC" id="2.7.13.3" evidence="3"/>
<dbReference type="Pfam" id="PF02518">
    <property type="entry name" value="HATPase_c"/>
    <property type="match status" value="1"/>
</dbReference>
<dbReference type="CDD" id="cd00082">
    <property type="entry name" value="HisKA"/>
    <property type="match status" value="1"/>
</dbReference>
<dbReference type="InterPro" id="IPR005467">
    <property type="entry name" value="His_kinase_dom"/>
</dbReference>
<dbReference type="SMART" id="SM00448">
    <property type="entry name" value="REC"/>
    <property type="match status" value="1"/>
</dbReference>
<feature type="modified residue" description="4-aspartylphosphate" evidence="7">
    <location>
        <position position="91"/>
    </location>
</feature>
<dbReference type="InterPro" id="IPR003661">
    <property type="entry name" value="HisK_dim/P_dom"/>
</dbReference>
<dbReference type="EMBL" id="QFZK01000001">
    <property type="protein sequence ID" value="RFO98553.1"/>
    <property type="molecule type" value="Genomic_DNA"/>
</dbReference>
<evidence type="ECO:0000256" key="5">
    <source>
        <dbReference type="ARBA" id="ARBA00022679"/>
    </source>
</evidence>
<dbReference type="CDD" id="cd00156">
    <property type="entry name" value="REC"/>
    <property type="match status" value="1"/>
</dbReference>
<reference evidence="10 11" key="1">
    <citation type="submission" date="2018-05" db="EMBL/GenBank/DDBJ databases">
        <title>Rhodoferax soyangensis sp.nov., isolated from an oligotrophic freshwater lake.</title>
        <authorList>
            <person name="Park M."/>
        </authorList>
    </citation>
    <scope>NUCLEOTIDE SEQUENCE [LARGE SCALE GENOMIC DNA]</scope>
    <source>
        <strain evidence="10 11">IMCC26218</strain>
    </source>
</reference>
<gene>
    <name evidence="10" type="ORF">DIC66_01295</name>
</gene>
<evidence type="ECO:0000259" key="8">
    <source>
        <dbReference type="PROSITE" id="PS50109"/>
    </source>
</evidence>
<comment type="catalytic activity">
    <reaction evidence="1">
        <text>ATP + protein L-histidine = ADP + protein N-phospho-L-histidine.</text>
        <dbReference type="EC" id="2.7.13.3"/>
    </reaction>
</comment>
<organism evidence="10 11">
    <name type="scientific">Rhodoferax lacus</name>
    <dbReference type="NCBI Taxonomy" id="2184758"/>
    <lineage>
        <taxon>Bacteria</taxon>
        <taxon>Pseudomonadati</taxon>
        <taxon>Pseudomonadota</taxon>
        <taxon>Betaproteobacteria</taxon>
        <taxon>Burkholderiales</taxon>
        <taxon>Comamonadaceae</taxon>
        <taxon>Rhodoferax</taxon>
    </lineage>
</organism>
<dbReference type="Pfam" id="PF00072">
    <property type="entry name" value="Response_reg"/>
    <property type="match status" value="1"/>
</dbReference>
<evidence type="ECO:0000256" key="1">
    <source>
        <dbReference type="ARBA" id="ARBA00000085"/>
    </source>
</evidence>
<evidence type="ECO:0000313" key="11">
    <source>
        <dbReference type="Proteomes" id="UP000260665"/>
    </source>
</evidence>
<feature type="domain" description="Histidine kinase" evidence="8">
    <location>
        <begin position="194"/>
        <end position="412"/>
    </location>
</feature>
<dbReference type="Gene3D" id="3.40.50.2300">
    <property type="match status" value="1"/>
</dbReference>
<evidence type="ECO:0000259" key="9">
    <source>
        <dbReference type="PROSITE" id="PS50110"/>
    </source>
</evidence>